<evidence type="ECO:0000256" key="12">
    <source>
        <dbReference type="ARBA" id="ARBA00023254"/>
    </source>
</evidence>
<keyword evidence="12" id="KW-0469">Meiosis</keyword>
<reference evidence="17" key="2">
    <citation type="submission" date="2008-08" db="EMBL/GenBank/DDBJ databases">
        <authorList>
            <consortium name="Diatom Consortium"/>
            <person name="Grigoriev I."/>
            <person name="Grimwood J."/>
            <person name="Kuo A."/>
            <person name="Otillar R.P."/>
            <person name="Salamov A."/>
            <person name="Detter J.C."/>
            <person name="Lindquist E."/>
            <person name="Shapiro H."/>
            <person name="Lucas S."/>
            <person name="Glavina del Rio T."/>
            <person name="Pitluck S."/>
            <person name="Rokhsar D."/>
            <person name="Bowler C."/>
        </authorList>
    </citation>
    <scope>GENOME REANNOTATION</scope>
    <source>
        <strain evidence="17">CCAP 1055/1</strain>
    </source>
</reference>
<keyword evidence="13" id="KW-0131">Cell cycle</keyword>
<evidence type="ECO:0000313" key="16">
    <source>
        <dbReference type="EMBL" id="EEC45388.1"/>
    </source>
</evidence>
<dbReference type="InterPro" id="IPR020422">
    <property type="entry name" value="TYR_PHOSPHATASE_DUAL_dom"/>
</dbReference>
<keyword evidence="10" id="KW-0904">Protein phosphatase</keyword>
<dbReference type="InterPro" id="IPR016130">
    <property type="entry name" value="Tyr_Pase_AS"/>
</dbReference>
<reference evidence="16 17" key="1">
    <citation type="journal article" date="2008" name="Nature">
        <title>The Phaeodactylum genome reveals the evolutionary history of diatom genomes.</title>
        <authorList>
            <person name="Bowler C."/>
            <person name="Allen A.E."/>
            <person name="Badger J.H."/>
            <person name="Grimwood J."/>
            <person name="Jabbari K."/>
            <person name="Kuo A."/>
            <person name="Maheswari U."/>
            <person name="Martens C."/>
            <person name="Maumus F."/>
            <person name="Otillar R.P."/>
            <person name="Rayko E."/>
            <person name="Salamov A."/>
            <person name="Vandepoele K."/>
            <person name="Beszteri B."/>
            <person name="Gruber A."/>
            <person name="Heijde M."/>
            <person name="Katinka M."/>
            <person name="Mock T."/>
            <person name="Valentin K."/>
            <person name="Verret F."/>
            <person name="Berges J.A."/>
            <person name="Brownlee C."/>
            <person name="Cadoret J.P."/>
            <person name="Chiovitti A."/>
            <person name="Choi C.J."/>
            <person name="Coesel S."/>
            <person name="De Martino A."/>
            <person name="Detter J.C."/>
            <person name="Durkin C."/>
            <person name="Falciatore A."/>
            <person name="Fournet J."/>
            <person name="Haruta M."/>
            <person name="Huysman M.J."/>
            <person name="Jenkins B.D."/>
            <person name="Jiroutova K."/>
            <person name="Jorgensen R.E."/>
            <person name="Joubert Y."/>
            <person name="Kaplan A."/>
            <person name="Kroger N."/>
            <person name="Kroth P.G."/>
            <person name="La Roche J."/>
            <person name="Lindquist E."/>
            <person name="Lommer M."/>
            <person name="Martin-Jezequel V."/>
            <person name="Lopez P.J."/>
            <person name="Lucas S."/>
            <person name="Mangogna M."/>
            <person name="McGinnis K."/>
            <person name="Medlin L.K."/>
            <person name="Montsant A."/>
            <person name="Oudot-Le Secq M.P."/>
            <person name="Napoli C."/>
            <person name="Obornik M."/>
            <person name="Parker M.S."/>
            <person name="Petit J.L."/>
            <person name="Porcel B.M."/>
            <person name="Poulsen N."/>
            <person name="Robison M."/>
            <person name="Rychlewski L."/>
            <person name="Rynearson T.A."/>
            <person name="Schmutz J."/>
            <person name="Shapiro H."/>
            <person name="Siaut M."/>
            <person name="Stanley M."/>
            <person name="Sussman M.R."/>
            <person name="Taylor A.R."/>
            <person name="Vardi A."/>
            <person name="von Dassow P."/>
            <person name="Vyverman W."/>
            <person name="Willis A."/>
            <person name="Wyrwicz L.S."/>
            <person name="Rokhsar D.S."/>
            <person name="Weissenbach J."/>
            <person name="Armbrust E.V."/>
            <person name="Green B.R."/>
            <person name="Van de Peer Y."/>
            <person name="Grigoriev I.V."/>
        </authorList>
    </citation>
    <scope>NUCLEOTIDE SEQUENCE [LARGE SCALE GENOMIC DNA]</scope>
    <source>
        <strain evidence="16 17">CCAP 1055/1</strain>
    </source>
</reference>
<evidence type="ECO:0000256" key="11">
    <source>
        <dbReference type="ARBA" id="ARBA00023242"/>
    </source>
</evidence>
<dbReference type="PROSITE" id="PS00383">
    <property type="entry name" value="TYR_PHOSPHATASE_1"/>
    <property type="match status" value="1"/>
</dbReference>
<evidence type="ECO:0000259" key="15">
    <source>
        <dbReference type="PROSITE" id="PS50056"/>
    </source>
</evidence>
<dbReference type="OrthoDB" id="266663at2759"/>
<evidence type="ECO:0000256" key="10">
    <source>
        <dbReference type="ARBA" id="ARBA00022912"/>
    </source>
</evidence>
<keyword evidence="8" id="KW-0498">Mitosis</keyword>
<keyword evidence="9" id="KW-0378">Hydrolase</keyword>
<evidence type="ECO:0000256" key="2">
    <source>
        <dbReference type="ARBA" id="ARBA00004496"/>
    </source>
</evidence>
<dbReference type="GO" id="GO:0051301">
    <property type="term" value="P:cell division"/>
    <property type="evidence" value="ECO:0007669"/>
    <property type="project" value="UniProtKB-KW"/>
</dbReference>
<accession>B7G7M7</accession>
<comment type="similarity">
    <text evidence="3">Belongs to the protein-tyrosine phosphatase family. Non-receptor class CDC14 subfamily.</text>
</comment>
<dbReference type="InterPro" id="IPR029021">
    <property type="entry name" value="Prot-tyrosine_phosphatase-like"/>
</dbReference>
<dbReference type="GO" id="GO:0000278">
    <property type="term" value="P:mitotic cell cycle"/>
    <property type="evidence" value="ECO:0007669"/>
    <property type="project" value="UniProtKB-ARBA"/>
</dbReference>
<dbReference type="GO" id="GO:0004725">
    <property type="term" value="F:protein tyrosine phosphatase activity"/>
    <property type="evidence" value="ECO:0007669"/>
    <property type="project" value="UniProtKB-EC"/>
</dbReference>
<evidence type="ECO:0000256" key="5">
    <source>
        <dbReference type="ARBA" id="ARBA00022490"/>
    </source>
</evidence>
<sequence>HFFNMDHELVYWNFFLDFGPLNLGQFSRFALKLQDKLHKFPVVCFYSNTVPAKRANAIFLICAWQIVYLHRSPEQAFCGILTIGPLPPFHDASPVACTYDLTVMDCLRGMHKARSLGFYDEKSFDVEEYEHFEQVENGDLNWIVKDKILAFAGPSFERHVSPEGYCTLAPADYIPYFQRKKVELVVRLNKKLYHEQDFEQAGIRHMEAFFIDGSCPPMRILQQVLDGFESVPTGKAFAVHCKAGLGRTGTCIGAYLMKHYRFTAAEAIGWMRICRPGCVIGPQQHFLKQIESRMWQEG</sequence>
<evidence type="ECO:0000256" key="1">
    <source>
        <dbReference type="ARBA" id="ARBA00004123"/>
    </source>
</evidence>
<dbReference type="eggNOG" id="KOG1720">
    <property type="taxonomic scope" value="Eukaryota"/>
</dbReference>
<feature type="domain" description="Tyrosine specific protein phosphatases" evidence="15">
    <location>
        <begin position="218"/>
        <end position="286"/>
    </location>
</feature>
<gene>
    <name evidence="16" type="primary">cdc14</name>
    <name evidence="16" type="ORF">PHATRDRAFT_52425</name>
</gene>
<feature type="non-terminal residue" evidence="16">
    <location>
        <position position="298"/>
    </location>
</feature>
<dbReference type="InterPro" id="IPR044506">
    <property type="entry name" value="CDC14_C"/>
</dbReference>
<dbReference type="InterPro" id="IPR000387">
    <property type="entry name" value="Tyr_Pase_dom"/>
</dbReference>
<dbReference type="Pfam" id="PF00782">
    <property type="entry name" value="DSPc"/>
    <property type="match status" value="1"/>
</dbReference>
<dbReference type="Proteomes" id="UP000000759">
    <property type="component" value="Chromosome 18"/>
</dbReference>
<dbReference type="GO" id="GO:0032954">
    <property type="term" value="P:regulation of cytokinetic process"/>
    <property type="evidence" value="ECO:0007669"/>
    <property type="project" value="UniProtKB-ARBA"/>
</dbReference>
<dbReference type="PANTHER" id="PTHR23339">
    <property type="entry name" value="TYROSINE SPECIFIC PROTEIN PHOSPHATASE AND DUAL SPECIFICITY PROTEIN PHOSPHATASE"/>
    <property type="match status" value="1"/>
</dbReference>
<dbReference type="STRING" id="556484.B7G7M7"/>
<dbReference type="GO" id="GO:0051321">
    <property type="term" value="P:meiotic cell cycle"/>
    <property type="evidence" value="ECO:0007669"/>
    <property type="project" value="UniProtKB-KW"/>
</dbReference>
<dbReference type="PaxDb" id="2850-Phatr52425"/>
<dbReference type="PROSITE" id="PS50056">
    <property type="entry name" value="TYR_PHOSPHATASE_2"/>
    <property type="match status" value="1"/>
</dbReference>
<dbReference type="InterPro" id="IPR050561">
    <property type="entry name" value="PTP"/>
</dbReference>
<keyword evidence="17" id="KW-1185">Reference proteome</keyword>
<keyword evidence="7" id="KW-0132">Cell division</keyword>
<name>B7G7M7_PHATC</name>
<feature type="non-terminal residue" evidence="16">
    <location>
        <position position="1"/>
    </location>
</feature>
<dbReference type="GO" id="GO:0005737">
    <property type="term" value="C:cytoplasm"/>
    <property type="evidence" value="ECO:0007669"/>
    <property type="project" value="UniProtKB-SubCell"/>
</dbReference>
<dbReference type="CDD" id="cd17657">
    <property type="entry name" value="CDC14_N"/>
    <property type="match status" value="1"/>
</dbReference>
<dbReference type="EMBL" id="CM000620">
    <property type="protein sequence ID" value="EEC45388.1"/>
    <property type="molecule type" value="Genomic_DNA"/>
</dbReference>
<proteinExistence type="inferred from homology"/>
<evidence type="ECO:0000256" key="6">
    <source>
        <dbReference type="ARBA" id="ARBA00022553"/>
    </source>
</evidence>
<dbReference type="EC" id="3.1.3.48" evidence="4"/>
<dbReference type="GeneID" id="7194718"/>
<dbReference type="GO" id="GO:0007096">
    <property type="term" value="P:regulation of exit from mitosis"/>
    <property type="evidence" value="ECO:0007669"/>
    <property type="project" value="UniProtKB-ARBA"/>
</dbReference>
<evidence type="ECO:0000256" key="3">
    <source>
        <dbReference type="ARBA" id="ARBA00007315"/>
    </source>
</evidence>
<dbReference type="KEGG" id="pti:PHATRDRAFT_52425"/>
<dbReference type="InterPro" id="IPR000340">
    <property type="entry name" value="Dual-sp_phosphatase_cat-dom"/>
</dbReference>
<protein>
    <recommendedName>
        <fullName evidence="4">protein-tyrosine-phosphatase</fullName>
        <ecNumber evidence="4">3.1.3.48</ecNumber>
    </recommendedName>
</protein>
<dbReference type="CDD" id="cd14499">
    <property type="entry name" value="CDC14_C"/>
    <property type="match status" value="1"/>
</dbReference>
<evidence type="ECO:0000313" key="17">
    <source>
        <dbReference type="Proteomes" id="UP000000759"/>
    </source>
</evidence>
<feature type="domain" description="Tyrosine-protein phosphatase" evidence="14">
    <location>
        <begin position="153"/>
        <end position="298"/>
    </location>
</feature>
<evidence type="ECO:0000256" key="9">
    <source>
        <dbReference type="ARBA" id="ARBA00022801"/>
    </source>
</evidence>
<evidence type="ECO:0000259" key="14">
    <source>
        <dbReference type="PROSITE" id="PS50054"/>
    </source>
</evidence>
<dbReference type="GO" id="GO:0031981">
    <property type="term" value="C:nuclear lumen"/>
    <property type="evidence" value="ECO:0007669"/>
    <property type="project" value="UniProtKB-ARBA"/>
</dbReference>
<dbReference type="FunFam" id="3.90.190.10:FF:000038">
    <property type="entry name" value="Tyrosine-protein phosphatase CDC14"/>
    <property type="match status" value="1"/>
</dbReference>
<dbReference type="RefSeq" id="XP_002183170.1">
    <property type="nucleotide sequence ID" value="XM_002183134.1"/>
</dbReference>
<evidence type="ECO:0000256" key="13">
    <source>
        <dbReference type="ARBA" id="ARBA00023306"/>
    </source>
</evidence>
<evidence type="ECO:0000256" key="4">
    <source>
        <dbReference type="ARBA" id="ARBA00013064"/>
    </source>
</evidence>
<organism evidence="16 17">
    <name type="scientific">Phaeodactylum tricornutum (strain CCAP 1055/1)</name>
    <dbReference type="NCBI Taxonomy" id="556484"/>
    <lineage>
        <taxon>Eukaryota</taxon>
        <taxon>Sar</taxon>
        <taxon>Stramenopiles</taxon>
        <taxon>Ochrophyta</taxon>
        <taxon>Bacillariophyta</taxon>
        <taxon>Bacillariophyceae</taxon>
        <taxon>Bacillariophycidae</taxon>
        <taxon>Naviculales</taxon>
        <taxon>Phaeodactylaceae</taxon>
        <taxon>Phaeodactylum</taxon>
    </lineage>
</organism>
<keyword evidence="5" id="KW-0963">Cytoplasm</keyword>
<dbReference type="SUPFAM" id="SSF52799">
    <property type="entry name" value="(Phosphotyrosine protein) phosphatases II"/>
    <property type="match status" value="2"/>
</dbReference>
<evidence type="ECO:0000256" key="7">
    <source>
        <dbReference type="ARBA" id="ARBA00022618"/>
    </source>
</evidence>
<dbReference type="GO" id="GO:0033554">
    <property type="term" value="P:cellular response to stress"/>
    <property type="evidence" value="ECO:0007669"/>
    <property type="project" value="UniProtKB-ARBA"/>
</dbReference>
<dbReference type="AlphaFoldDB" id="B7G7M7"/>
<dbReference type="InParanoid" id="B7G7M7"/>
<keyword evidence="6" id="KW-0597">Phosphoprotein</keyword>
<dbReference type="GO" id="GO:0005856">
    <property type="term" value="C:cytoskeleton"/>
    <property type="evidence" value="ECO:0007669"/>
    <property type="project" value="UniProtKB-ARBA"/>
</dbReference>
<evidence type="ECO:0000256" key="8">
    <source>
        <dbReference type="ARBA" id="ARBA00022776"/>
    </source>
</evidence>
<dbReference type="SMART" id="SM00195">
    <property type="entry name" value="DSPc"/>
    <property type="match status" value="1"/>
</dbReference>
<dbReference type="PROSITE" id="PS50054">
    <property type="entry name" value="TYR_PHOSPHATASE_DUAL"/>
    <property type="match status" value="1"/>
</dbReference>
<comment type="subcellular location">
    <subcellularLocation>
        <location evidence="2">Cytoplasm</location>
    </subcellularLocation>
    <subcellularLocation>
        <location evidence="1">Nucleus</location>
    </subcellularLocation>
</comment>
<dbReference type="Gene3D" id="3.90.190.10">
    <property type="entry name" value="Protein tyrosine phosphatase superfamily"/>
    <property type="match status" value="2"/>
</dbReference>
<dbReference type="InterPro" id="IPR029260">
    <property type="entry name" value="DSPn"/>
</dbReference>
<keyword evidence="11" id="KW-0539">Nucleus</keyword>
<dbReference type="Pfam" id="PF14671">
    <property type="entry name" value="DSPn"/>
    <property type="match status" value="1"/>
</dbReference>